<dbReference type="PANTHER" id="PTHR30204:SF93">
    <property type="entry name" value="HTH MERR-TYPE DOMAIN-CONTAINING PROTEIN"/>
    <property type="match status" value="1"/>
</dbReference>
<evidence type="ECO:0000313" key="4">
    <source>
        <dbReference type="Proteomes" id="UP001149140"/>
    </source>
</evidence>
<dbReference type="Pfam" id="PF13411">
    <property type="entry name" value="MerR_1"/>
    <property type="match status" value="1"/>
</dbReference>
<evidence type="ECO:0000256" key="1">
    <source>
        <dbReference type="ARBA" id="ARBA00023125"/>
    </source>
</evidence>
<dbReference type="InterPro" id="IPR047057">
    <property type="entry name" value="MerR_fam"/>
</dbReference>
<evidence type="ECO:0000313" key="3">
    <source>
        <dbReference type="EMBL" id="MDA0161457.1"/>
    </source>
</evidence>
<gene>
    <name evidence="3" type="ORF">OM076_14360</name>
</gene>
<dbReference type="PRINTS" id="PR00040">
    <property type="entry name" value="HTHMERR"/>
</dbReference>
<protein>
    <submittedName>
        <fullName evidence="3">MerR family transcriptional regulator</fullName>
    </submittedName>
</protein>
<dbReference type="GO" id="GO:0003677">
    <property type="term" value="F:DNA binding"/>
    <property type="evidence" value="ECO:0007669"/>
    <property type="project" value="UniProtKB-KW"/>
</dbReference>
<dbReference type="PANTHER" id="PTHR30204">
    <property type="entry name" value="REDOX-CYCLING DRUG-SENSING TRANSCRIPTIONAL ACTIVATOR SOXR"/>
    <property type="match status" value="1"/>
</dbReference>
<evidence type="ECO:0000259" key="2">
    <source>
        <dbReference type="PROSITE" id="PS50937"/>
    </source>
</evidence>
<dbReference type="GO" id="GO:0003700">
    <property type="term" value="F:DNA-binding transcription factor activity"/>
    <property type="evidence" value="ECO:0007669"/>
    <property type="project" value="InterPro"/>
</dbReference>
<dbReference type="InterPro" id="IPR009061">
    <property type="entry name" value="DNA-bd_dom_put_sf"/>
</dbReference>
<sequence>MTALLSIGELASRTGLPVRTIRFYSDCGVVPPADRTEAGYRLYGPDAPARLGLVRTLRDLGLDLATIRRVLEREVSLKDVAAAHAAALDAQIRVLRVQKAVLQAVAHRGSDQQELEKMHRLAQLSDAERKRIVADFIDQTFAGLDIEPSFEARLRSAAPELPDDPSPEQVDAWIELAELVQDESFRASIRRMSEQHSAAREAAEELGGDVRAAATLVAEKAGAALAGGLAPDSAEAAAIVAEILPAFGEDVDRAQLADRVAAATDARAERYWQLLAIINGWPPVPTTVPAWEWFVAALRA</sequence>
<name>A0A9X3MS99_9ACTN</name>
<dbReference type="EMBL" id="JAPDOD010000012">
    <property type="protein sequence ID" value="MDA0161457.1"/>
    <property type="molecule type" value="Genomic_DNA"/>
</dbReference>
<dbReference type="Proteomes" id="UP001149140">
    <property type="component" value="Unassembled WGS sequence"/>
</dbReference>
<dbReference type="Gene3D" id="1.10.1660.10">
    <property type="match status" value="1"/>
</dbReference>
<organism evidence="3 4">
    <name type="scientific">Solirubrobacter ginsenosidimutans</name>
    <dbReference type="NCBI Taxonomy" id="490573"/>
    <lineage>
        <taxon>Bacteria</taxon>
        <taxon>Bacillati</taxon>
        <taxon>Actinomycetota</taxon>
        <taxon>Thermoleophilia</taxon>
        <taxon>Solirubrobacterales</taxon>
        <taxon>Solirubrobacteraceae</taxon>
        <taxon>Solirubrobacter</taxon>
    </lineage>
</organism>
<dbReference type="PROSITE" id="PS50937">
    <property type="entry name" value="HTH_MERR_2"/>
    <property type="match status" value="1"/>
</dbReference>
<comment type="caution">
    <text evidence="3">The sequence shown here is derived from an EMBL/GenBank/DDBJ whole genome shotgun (WGS) entry which is preliminary data.</text>
</comment>
<proteinExistence type="predicted"/>
<accession>A0A9X3MS99</accession>
<keyword evidence="1" id="KW-0238">DNA-binding</keyword>
<dbReference type="AlphaFoldDB" id="A0A9X3MS99"/>
<feature type="domain" description="HTH merR-type" evidence="2">
    <location>
        <begin position="4"/>
        <end position="73"/>
    </location>
</feature>
<keyword evidence="4" id="KW-1185">Reference proteome</keyword>
<reference evidence="3" key="1">
    <citation type="submission" date="2022-10" db="EMBL/GenBank/DDBJ databases">
        <title>The WGS of Solirubrobacter ginsenosidimutans DSM 21036.</title>
        <authorList>
            <person name="Jiang Z."/>
        </authorList>
    </citation>
    <scope>NUCLEOTIDE SEQUENCE</scope>
    <source>
        <strain evidence="3">DSM 21036</strain>
    </source>
</reference>
<dbReference type="InterPro" id="IPR000551">
    <property type="entry name" value="MerR-type_HTH_dom"/>
</dbReference>
<dbReference type="CDD" id="cd00592">
    <property type="entry name" value="HTH_MerR-like"/>
    <property type="match status" value="1"/>
</dbReference>
<dbReference type="SMART" id="SM00422">
    <property type="entry name" value="HTH_MERR"/>
    <property type="match status" value="1"/>
</dbReference>
<dbReference type="SUPFAM" id="SSF46955">
    <property type="entry name" value="Putative DNA-binding domain"/>
    <property type="match status" value="1"/>
</dbReference>